<proteinExistence type="predicted"/>
<reference evidence="2" key="1">
    <citation type="submission" date="2018-03" db="EMBL/GenBank/DDBJ databases">
        <title>Cross-interface Injection: A General Nanoliter Liquid Handling Method Applied to Single Cells Genome Amplification Automated Nanoliter Liquid Handling Applied to Single Cell Multiple Displacement Amplification.</title>
        <authorList>
            <person name="Yun J."/>
            <person name="Xu P."/>
            <person name="Xu J."/>
            <person name="Dai X."/>
            <person name="Wang Y."/>
            <person name="Zheng X."/>
            <person name="Cao C."/>
            <person name="Yi Q."/>
            <person name="Zhu Y."/>
            <person name="Wang L."/>
            <person name="Dong Z."/>
            <person name="Huang Y."/>
            <person name="Huang L."/>
            <person name="Du W."/>
        </authorList>
    </citation>
    <scope>NUCLEOTIDE SEQUENCE [LARGE SCALE GENOMIC DNA]</scope>
    <source>
        <strain evidence="2">Z-D3-2</strain>
    </source>
</reference>
<sequence>MRSAIFLLLILSTIVLATFPIFFTWANRVEPSFIGLPFAFLWQIAMALLGAFFLACWYLVESRSGDLDIEVESEASK</sequence>
<evidence type="ECO:0000256" key="1">
    <source>
        <dbReference type="SAM" id="Phobius"/>
    </source>
</evidence>
<keyword evidence="1" id="KW-1133">Transmembrane helix</keyword>
<dbReference type="AlphaFoldDB" id="A0A2T4CWA7"/>
<protein>
    <recommendedName>
        <fullName evidence="3">DUF3311 domain-containing protein</fullName>
    </recommendedName>
</protein>
<gene>
    <name evidence="2" type="ORF">C9940_04770</name>
</gene>
<dbReference type="EMBL" id="PYVN01000073">
    <property type="protein sequence ID" value="PTB85830.1"/>
    <property type="molecule type" value="Genomic_DNA"/>
</dbReference>
<keyword evidence="1" id="KW-0812">Transmembrane</keyword>
<comment type="caution">
    <text evidence="2">The sequence shown here is derived from an EMBL/GenBank/DDBJ whole genome shotgun (WGS) entry which is preliminary data.</text>
</comment>
<feature type="transmembrane region" description="Helical" evidence="1">
    <location>
        <begin position="33"/>
        <end position="60"/>
    </location>
</feature>
<name>A0A2T4CWA7_9GAMM</name>
<organism evidence="2">
    <name type="scientific">Pseudidiomarina aestuarii</name>
    <dbReference type="NCBI Taxonomy" id="624146"/>
    <lineage>
        <taxon>Bacteria</taxon>
        <taxon>Pseudomonadati</taxon>
        <taxon>Pseudomonadota</taxon>
        <taxon>Gammaproteobacteria</taxon>
        <taxon>Alteromonadales</taxon>
        <taxon>Idiomarinaceae</taxon>
        <taxon>Pseudidiomarina</taxon>
    </lineage>
</organism>
<accession>A0A2T4CWA7</accession>
<evidence type="ECO:0008006" key="3">
    <source>
        <dbReference type="Google" id="ProtNLM"/>
    </source>
</evidence>
<evidence type="ECO:0000313" key="2">
    <source>
        <dbReference type="EMBL" id="PTB85830.1"/>
    </source>
</evidence>
<keyword evidence="1" id="KW-0472">Membrane</keyword>